<feature type="region of interest" description="Disordered" evidence="1">
    <location>
        <begin position="1"/>
        <end position="37"/>
    </location>
</feature>
<reference evidence="2" key="1">
    <citation type="submission" date="2022-11" db="EMBL/GenBank/DDBJ databases">
        <title>Genome Sequence of Cubamyces cubensis.</title>
        <authorList>
            <person name="Buettner E."/>
        </authorList>
    </citation>
    <scope>NUCLEOTIDE SEQUENCE</scope>
    <source>
        <strain evidence="2">MPL-01</strain>
    </source>
</reference>
<feature type="region of interest" description="Disordered" evidence="1">
    <location>
        <begin position="133"/>
        <end position="156"/>
    </location>
</feature>
<dbReference type="EMBL" id="JAPEVG010000087">
    <property type="protein sequence ID" value="KAJ8486988.1"/>
    <property type="molecule type" value="Genomic_DNA"/>
</dbReference>
<comment type="caution">
    <text evidence="2">The sequence shown here is derived from an EMBL/GenBank/DDBJ whole genome shotgun (WGS) entry which is preliminary data.</text>
</comment>
<keyword evidence="3" id="KW-1185">Reference proteome</keyword>
<evidence type="ECO:0000313" key="3">
    <source>
        <dbReference type="Proteomes" id="UP001215151"/>
    </source>
</evidence>
<gene>
    <name evidence="2" type="ORF">ONZ51_g4470</name>
</gene>
<proteinExistence type="predicted"/>
<organism evidence="2 3">
    <name type="scientific">Trametes cubensis</name>
    <dbReference type="NCBI Taxonomy" id="1111947"/>
    <lineage>
        <taxon>Eukaryota</taxon>
        <taxon>Fungi</taxon>
        <taxon>Dikarya</taxon>
        <taxon>Basidiomycota</taxon>
        <taxon>Agaricomycotina</taxon>
        <taxon>Agaricomycetes</taxon>
        <taxon>Polyporales</taxon>
        <taxon>Polyporaceae</taxon>
        <taxon>Trametes</taxon>
    </lineage>
</organism>
<sequence>MAPSDTDTPNEGLKMRQTSSSTLVAPQSSDNHIGSARFPLLPPRVPIIPCMPRRATNADVAVELSPGHHAGIAQISPYDDDIAVLLSPDDNDPAVLLSPDDNDPVVHFSPYEHHAAVQLSPHHDRCRPVLALPQPTERRIPADGIAHPRQRPSADS</sequence>
<feature type="compositionally biased region" description="Polar residues" evidence="1">
    <location>
        <begin position="16"/>
        <end position="32"/>
    </location>
</feature>
<name>A0AAD7TVS2_9APHY</name>
<evidence type="ECO:0000313" key="2">
    <source>
        <dbReference type="EMBL" id="KAJ8486988.1"/>
    </source>
</evidence>
<accession>A0AAD7TVS2</accession>
<protein>
    <submittedName>
        <fullName evidence="2">Uncharacterized protein</fullName>
    </submittedName>
</protein>
<evidence type="ECO:0000256" key="1">
    <source>
        <dbReference type="SAM" id="MobiDB-lite"/>
    </source>
</evidence>
<dbReference type="AlphaFoldDB" id="A0AAD7TVS2"/>
<dbReference type="Proteomes" id="UP001215151">
    <property type="component" value="Unassembled WGS sequence"/>
</dbReference>